<organism evidence="16 17">
    <name type="scientific">Lymnaea stagnalis</name>
    <name type="common">Great pond snail</name>
    <name type="synonym">Helix stagnalis</name>
    <dbReference type="NCBI Taxonomy" id="6523"/>
    <lineage>
        <taxon>Eukaryota</taxon>
        <taxon>Metazoa</taxon>
        <taxon>Spiralia</taxon>
        <taxon>Lophotrochozoa</taxon>
        <taxon>Mollusca</taxon>
        <taxon>Gastropoda</taxon>
        <taxon>Heterobranchia</taxon>
        <taxon>Euthyneura</taxon>
        <taxon>Panpulmonata</taxon>
        <taxon>Hygrophila</taxon>
        <taxon>Lymnaeoidea</taxon>
        <taxon>Lymnaeidae</taxon>
        <taxon>Lymnaea</taxon>
    </lineage>
</organism>
<dbReference type="Proteomes" id="UP001497497">
    <property type="component" value="Unassembled WGS sequence"/>
</dbReference>
<evidence type="ECO:0000256" key="1">
    <source>
        <dbReference type="ARBA" id="ARBA00001798"/>
    </source>
</evidence>
<dbReference type="Gene3D" id="3.10.110.10">
    <property type="entry name" value="Ubiquitin Conjugating Enzyme"/>
    <property type="match status" value="1"/>
</dbReference>
<sequence length="565" mass="64600">MEKNNSSGLEPTFKDKNFANNLQEQSDEITALQSIFNAEDKEKFKVLATVDSDNNGLFVMLVDVCPLPVCDAVHIEVALPVEQENEMAAAASKAEPPNLSYDIQFSRSSSGQNWKGSFNVKYLSPLNLFMTFPPSYPSSDPPKFQLSCPWLSQAQLESLHQALDKLWDEGNQMPIVYTWINWLENSLLSHLGISDHLILRLSLSDDDVNTKVDEVFPWQEHIGQIIASMKRYNQEQLDIEFCQNIHECQLCYDKKPGVQFFRIHECPHIFCHDCMKEFCELHVRDGTVEALRCPDRGCNSLIPPYIVQAVLSSQAYKRWEKLLLQKTLDAMSDTVYCPRCTSLVIAEAEEELHLAHCTVCYYAFCTECERSWHQGRQCQTDDEVLENLQQQQQGRNALSEAEQNRFLELRRKLEEEKEAKNLIKARMKTCPICKIKIEKIGGCNKITCKCGNFFCWICGKQIHGYSHFQSGSCNLFPNIETAAADVPARLPPDALLRIQAQLEVNPDLANRRCYCPMCKQVSLKGRDNNNHIKCWNCKTNFCFLCRQRITGSVPIHYSGPCVQHS</sequence>
<dbReference type="EMBL" id="CAXITT010000402">
    <property type="protein sequence ID" value="CAL1540833.1"/>
    <property type="molecule type" value="Genomic_DNA"/>
</dbReference>
<dbReference type="Pfam" id="PF05773">
    <property type="entry name" value="RWD"/>
    <property type="match status" value="1"/>
</dbReference>
<dbReference type="Pfam" id="PF26200">
    <property type="entry name" value="Rcat_RNF216"/>
    <property type="match status" value="1"/>
</dbReference>
<dbReference type="CDD" id="cd20354">
    <property type="entry name" value="Rcat_RBR_RNF14"/>
    <property type="match status" value="1"/>
</dbReference>
<dbReference type="InterPro" id="IPR044066">
    <property type="entry name" value="TRIAD_supradom"/>
</dbReference>
<dbReference type="AlphaFoldDB" id="A0AAV2I3U9"/>
<dbReference type="Pfam" id="PF01485">
    <property type="entry name" value="IBR"/>
    <property type="match status" value="2"/>
</dbReference>
<dbReference type="InterPro" id="IPR017907">
    <property type="entry name" value="Znf_RING_CS"/>
</dbReference>
<evidence type="ECO:0000259" key="15">
    <source>
        <dbReference type="PROSITE" id="PS51873"/>
    </source>
</evidence>
<dbReference type="CDD" id="cd20341">
    <property type="entry name" value="BRcat_RBR_RNF14"/>
    <property type="match status" value="1"/>
</dbReference>
<dbReference type="PROSITE" id="PS50089">
    <property type="entry name" value="ZF_RING_2"/>
    <property type="match status" value="1"/>
</dbReference>
<evidence type="ECO:0000256" key="3">
    <source>
        <dbReference type="ARBA" id="ARBA00012251"/>
    </source>
</evidence>
<dbReference type="SUPFAM" id="SSF57850">
    <property type="entry name" value="RING/U-box"/>
    <property type="match status" value="4"/>
</dbReference>
<dbReference type="GO" id="GO:0061630">
    <property type="term" value="F:ubiquitin protein ligase activity"/>
    <property type="evidence" value="ECO:0007669"/>
    <property type="project" value="UniProtKB-EC"/>
</dbReference>
<dbReference type="SMART" id="SM00591">
    <property type="entry name" value="RWD"/>
    <property type="match status" value="1"/>
</dbReference>
<gene>
    <name evidence="16" type="ORF">GSLYS_00014482001</name>
</gene>
<protein>
    <recommendedName>
        <fullName evidence="3">RBR-type E3 ubiquitin transferase</fullName>
        <ecNumber evidence="3">2.3.2.31</ecNumber>
    </recommendedName>
</protein>
<dbReference type="InterPro" id="IPR001841">
    <property type="entry name" value="Znf_RING"/>
</dbReference>
<accession>A0AAV2I3U9</accession>
<keyword evidence="4" id="KW-0808">Transferase</keyword>
<evidence type="ECO:0000256" key="5">
    <source>
        <dbReference type="ARBA" id="ARBA00022723"/>
    </source>
</evidence>
<keyword evidence="9" id="KW-0862">Zinc</keyword>
<keyword evidence="17" id="KW-1185">Reference proteome</keyword>
<dbReference type="CDD" id="cd23820">
    <property type="entry name" value="RWD_RNF14"/>
    <property type="match status" value="1"/>
</dbReference>
<dbReference type="SUPFAM" id="SSF54495">
    <property type="entry name" value="UBC-like"/>
    <property type="match status" value="1"/>
</dbReference>
<name>A0AAV2I3U9_LYMST</name>
<evidence type="ECO:0000313" key="16">
    <source>
        <dbReference type="EMBL" id="CAL1540833.1"/>
    </source>
</evidence>
<dbReference type="PANTHER" id="PTHR11685">
    <property type="entry name" value="RBR FAMILY RING FINGER AND IBR DOMAIN-CONTAINING"/>
    <property type="match status" value="1"/>
</dbReference>
<keyword evidence="6" id="KW-0677">Repeat</keyword>
<dbReference type="InterPro" id="IPR016135">
    <property type="entry name" value="UBQ-conjugating_enzyme/RWD"/>
</dbReference>
<comment type="catalytic activity">
    <reaction evidence="1">
        <text>[E2 ubiquitin-conjugating enzyme]-S-ubiquitinyl-L-cysteine + [acceptor protein]-L-lysine = [E2 ubiquitin-conjugating enzyme]-L-cysteine + [acceptor protein]-N(6)-ubiquitinyl-L-lysine.</text>
        <dbReference type="EC" id="2.3.2.31"/>
    </reaction>
</comment>
<evidence type="ECO:0000313" key="17">
    <source>
        <dbReference type="Proteomes" id="UP001497497"/>
    </source>
</evidence>
<dbReference type="PROSITE" id="PS50908">
    <property type="entry name" value="RWD"/>
    <property type="match status" value="1"/>
</dbReference>
<dbReference type="Gene3D" id="2.20.25.20">
    <property type="match status" value="1"/>
</dbReference>
<dbReference type="PROSITE" id="PS51873">
    <property type="entry name" value="TRIAD"/>
    <property type="match status" value="1"/>
</dbReference>
<comment type="similarity">
    <text evidence="10">Belongs to the RBR family. RNF14 subfamily.</text>
</comment>
<dbReference type="InterPro" id="IPR031127">
    <property type="entry name" value="E3_UB_ligase_RBR"/>
</dbReference>
<evidence type="ECO:0000256" key="11">
    <source>
        <dbReference type="PROSITE-ProRule" id="PRU00175"/>
    </source>
</evidence>
<evidence type="ECO:0000256" key="8">
    <source>
        <dbReference type="ARBA" id="ARBA00022786"/>
    </source>
</evidence>
<keyword evidence="12" id="KW-0175">Coiled coil</keyword>
<dbReference type="InterPro" id="IPR047548">
    <property type="entry name" value="Rcat_RBR_RNF14"/>
</dbReference>
<evidence type="ECO:0000256" key="6">
    <source>
        <dbReference type="ARBA" id="ARBA00022737"/>
    </source>
</evidence>
<dbReference type="EC" id="2.3.2.31" evidence="3"/>
<keyword evidence="8" id="KW-0833">Ubl conjugation pathway</keyword>
<dbReference type="GO" id="GO:0008270">
    <property type="term" value="F:zinc ion binding"/>
    <property type="evidence" value="ECO:0007669"/>
    <property type="project" value="UniProtKB-KW"/>
</dbReference>
<dbReference type="InterPro" id="IPR002867">
    <property type="entry name" value="IBR_dom"/>
</dbReference>
<proteinExistence type="inferred from homology"/>
<feature type="coiled-coil region" evidence="12">
    <location>
        <begin position="399"/>
        <end position="426"/>
    </location>
</feature>
<dbReference type="SMART" id="SM00184">
    <property type="entry name" value="RING"/>
    <property type="match status" value="3"/>
</dbReference>
<evidence type="ECO:0000256" key="9">
    <source>
        <dbReference type="ARBA" id="ARBA00022833"/>
    </source>
</evidence>
<keyword evidence="5" id="KW-0479">Metal-binding</keyword>
<evidence type="ECO:0000259" key="14">
    <source>
        <dbReference type="PROSITE" id="PS50908"/>
    </source>
</evidence>
<dbReference type="GO" id="GO:0016567">
    <property type="term" value="P:protein ubiquitination"/>
    <property type="evidence" value="ECO:0007669"/>
    <property type="project" value="InterPro"/>
</dbReference>
<evidence type="ECO:0000256" key="12">
    <source>
        <dbReference type="SAM" id="Coils"/>
    </source>
</evidence>
<dbReference type="InterPro" id="IPR006575">
    <property type="entry name" value="RWD_dom"/>
</dbReference>
<feature type="domain" description="RWD" evidence="14">
    <location>
        <begin position="27"/>
        <end position="190"/>
    </location>
</feature>
<evidence type="ECO:0000256" key="4">
    <source>
        <dbReference type="ARBA" id="ARBA00022679"/>
    </source>
</evidence>
<dbReference type="Gene3D" id="1.20.120.1750">
    <property type="match status" value="1"/>
</dbReference>
<evidence type="ECO:0000259" key="13">
    <source>
        <dbReference type="PROSITE" id="PS50089"/>
    </source>
</evidence>
<evidence type="ECO:0000256" key="10">
    <source>
        <dbReference type="ARBA" id="ARBA00044508"/>
    </source>
</evidence>
<dbReference type="InterPro" id="IPR013083">
    <property type="entry name" value="Znf_RING/FYVE/PHD"/>
</dbReference>
<dbReference type="FunFam" id="3.30.40.10:FF:000358">
    <property type="entry name" value="RBR-type E3 ubiquitin transferase"/>
    <property type="match status" value="1"/>
</dbReference>
<reference evidence="16 17" key="1">
    <citation type="submission" date="2024-04" db="EMBL/GenBank/DDBJ databases">
        <authorList>
            <consortium name="Genoscope - CEA"/>
            <person name="William W."/>
        </authorList>
    </citation>
    <scope>NUCLEOTIDE SEQUENCE [LARGE SCALE GENOMIC DNA]</scope>
</reference>
<evidence type="ECO:0000256" key="2">
    <source>
        <dbReference type="ARBA" id="ARBA00004906"/>
    </source>
</evidence>
<dbReference type="SMART" id="SM00647">
    <property type="entry name" value="IBR"/>
    <property type="match status" value="3"/>
</dbReference>
<feature type="domain" description="RING-type" evidence="13">
    <location>
        <begin position="248"/>
        <end position="294"/>
    </location>
</feature>
<comment type="caution">
    <text evidence="16">The sequence shown here is derived from an EMBL/GenBank/DDBJ whole genome shotgun (WGS) entry which is preliminary data.</text>
</comment>
<dbReference type="Gene3D" id="3.30.40.10">
    <property type="entry name" value="Zinc/RING finger domain, C3HC4 (zinc finger)"/>
    <property type="match status" value="1"/>
</dbReference>
<comment type="pathway">
    <text evidence="2">Protein modification; protein ubiquitination.</text>
</comment>
<feature type="domain" description="RING-type" evidence="15">
    <location>
        <begin position="244"/>
        <end position="477"/>
    </location>
</feature>
<keyword evidence="7 11" id="KW-0863">Zinc-finger</keyword>
<evidence type="ECO:0000256" key="7">
    <source>
        <dbReference type="ARBA" id="ARBA00022771"/>
    </source>
</evidence>
<dbReference type="PROSITE" id="PS00518">
    <property type="entry name" value="ZF_RING_1"/>
    <property type="match status" value="1"/>
</dbReference>